<protein>
    <recommendedName>
        <fullName evidence="2">Amidase domain-containing protein</fullName>
    </recommendedName>
</protein>
<dbReference type="InterPro" id="IPR020556">
    <property type="entry name" value="Amidase_CS"/>
</dbReference>
<dbReference type="GO" id="GO:0003824">
    <property type="term" value="F:catalytic activity"/>
    <property type="evidence" value="ECO:0007669"/>
    <property type="project" value="InterPro"/>
</dbReference>
<evidence type="ECO:0000313" key="3">
    <source>
        <dbReference type="EMBL" id="GJN87596.1"/>
    </source>
</evidence>
<evidence type="ECO:0000256" key="1">
    <source>
        <dbReference type="ARBA" id="ARBA00009199"/>
    </source>
</evidence>
<dbReference type="EMBL" id="BQKY01000001">
    <property type="protein sequence ID" value="GJN87596.1"/>
    <property type="molecule type" value="Genomic_DNA"/>
</dbReference>
<dbReference type="SUPFAM" id="SSF75304">
    <property type="entry name" value="Amidase signature (AS) enzymes"/>
    <property type="match status" value="1"/>
</dbReference>
<dbReference type="Proteomes" id="UP001342314">
    <property type="component" value="Unassembled WGS sequence"/>
</dbReference>
<feature type="domain" description="Amidase" evidence="2">
    <location>
        <begin position="81"/>
        <end position="494"/>
    </location>
</feature>
<evidence type="ECO:0000313" key="4">
    <source>
        <dbReference type="Proteomes" id="UP001342314"/>
    </source>
</evidence>
<comment type="similarity">
    <text evidence="1">Belongs to the amidase family.</text>
</comment>
<gene>
    <name evidence="3" type="ORF">Rhopal_000551-T1</name>
</gene>
<dbReference type="AlphaFoldDB" id="A0AAV5GDB8"/>
<proteinExistence type="inferred from homology"/>
<dbReference type="PANTHER" id="PTHR11895:SF170">
    <property type="entry name" value="AMIDASE"/>
    <property type="match status" value="1"/>
</dbReference>
<dbReference type="Pfam" id="PF01425">
    <property type="entry name" value="Amidase"/>
    <property type="match status" value="1"/>
</dbReference>
<organism evidence="3 4">
    <name type="scientific">Rhodotorula paludigena</name>
    <dbReference type="NCBI Taxonomy" id="86838"/>
    <lineage>
        <taxon>Eukaryota</taxon>
        <taxon>Fungi</taxon>
        <taxon>Dikarya</taxon>
        <taxon>Basidiomycota</taxon>
        <taxon>Pucciniomycotina</taxon>
        <taxon>Microbotryomycetes</taxon>
        <taxon>Sporidiobolales</taxon>
        <taxon>Sporidiobolaceae</taxon>
        <taxon>Rhodotorula</taxon>
    </lineage>
</organism>
<comment type="caution">
    <text evidence="3">The sequence shown here is derived from an EMBL/GenBank/DDBJ whole genome shotgun (WGS) entry which is preliminary data.</text>
</comment>
<evidence type="ECO:0000259" key="2">
    <source>
        <dbReference type="Pfam" id="PF01425"/>
    </source>
</evidence>
<dbReference type="PROSITE" id="PS00571">
    <property type="entry name" value="AMIDASES"/>
    <property type="match status" value="1"/>
</dbReference>
<dbReference type="Gene3D" id="3.90.1300.10">
    <property type="entry name" value="Amidase signature (AS) domain"/>
    <property type="match status" value="1"/>
</dbReference>
<dbReference type="InterPro" id="IPR036928">
    <property type="entry name" value="AS_sf"/>
</dbReference>
<name>A0AAV5GDB8_9BASI</name>
<sequence>MPHALADSVPSATPKDVLAAAARLGFTVPEGHEEDYLALLQGTDRAAQAILAQPDYLPEVDLKRFPRRDVHLPSPDDNPLRAWAWKATIEGARTGLLKGRTVTVKDTVCVAGVGQLFGTDAFTDFTPSIDATVVTRMLEAGATFVGKAACENFSHGAGSFSSSPYGPKENPYAEGFSTGGSSSGCGALIGGGLVDMGIGGDQGGSIRIPASLCGCLGLKPTFGLVPYTGVLSSEPGVDHVGPMARTALDTALLLEATAGYDELDDRQLGAPRPADVPKYSQVVLDSRAATLQGLRIGLLVEGFSHKALDPNVDACVRAAVDELVELDAMTHVINKFASSQTRQGRQVGRRGVYINEYFDKVLPWTQEKYDKAKYYVTGTSMSAEYGWANYPLAYGRAMNLTRKLKDDYDAIFADVDVLVMPTVNQPARRHAPPEAAGITSNTAAFNLTGHPALTIPVGFTPPSPTDIRSAADADIKLPCGLMLVGKMWDEATLLKVADQYERAHDWKA</sequence>
<reference evidence="3 4" key="1">
    <citation type="submission" date="2021-12" db="EMBL/GenBank/DDBJ databases">
        <title>High titer production of polyol ester of fatty acids by Rhodotorula paludigena BS15 towards product separation-free biomass refinery.</title>
        <authorList>
            <person name="Mano J."/>
            <person name="Ono H."/>
            <person name="Tanaka T."/>
            <person name="Naito K."/>
            <person name="Sushida H."/>
            <person name="Ike M."/>
            <person name="Tokuyasu K."/>
            <person name="Kitaoka M."/>
        </authorList>
    </citation>
    <scope>NUCLEOTIDE SEQUENCE [LARGE SCALE GENOMIC DNA]</scope>
    <source>
        <strain evidence="3 4">BS15</strain>
    </source>
</reference>
<keyword evidence="4" id="KW-1185">Reference proteome</keyword>
<dbReference type="PANTHER" id="PTHR11895">
    <property type="entry name" value="TRANSAMIDASE"/>
    <property type="match status" value="1"/>
</dbReference>
<dbReference type="InterPro" id="IPR000120">
    <property type="entry name" value="Amidase"/>
</dbReference>
<accession>A0AAV5GDB8</accession>
<dbReference type="InterPro" id="IPR023631">
    <property type="entry name" value="Amidase_dom"/>
</dbReference>